<feature type="domain" description="Ice-binding protein C-terminal" evidence="2">
    <location>
        <begin position="186"/>
        <end position="209"/>
    </location>
</feature>
<evidence type="ECO:0000313" key="3">
    <source>
        <dbReference type="EMBL" id="MCS0610931.1"/>
    </source>
</evidence>
<dbReference type="Proteomes" id="UP001205861">
    <property type="component" value="Unassembled WGS sequence"/>
</dbReference>
<keyword evidence="1" id="KW-0732">Signal</keyword>
<organism evidence="3 4">
    <name type="scientific">Massilia solisilvae</name>
    <dbReference type="NCBI Taxonomy" id="1811225"/>
    <lineage>
        <taxon>Bacteria</taxon>
        <taxon>Pseudomonadati</taxon>
        <taxon>Pseudomonadota</taxon>
        <taxon>Betaproteobacteria</taxon>
        <taxon>Burkholderiales</taxon>
        <taxon>Oxalobacteraceae</taxon>
        <taxon>Telluria group</taxon>
        <taxon>Massilia</taxon>
    </lineage>
</organism>
<dbReference type="NCBIfam" id="TIGR02595">
    <property type="entry name" value="PEP_CTERM"/>
    <property type="match status" value="1"/>
</dbReference>
<evidence type="ECO:0000259" key="2">
    <source>
        <dbReference type="Pfam" id="PF07589"/>
    </source>
</evidence>
<gene>
    <name evidence="3" type="ORF">NX773_22470</name>
</gene>
<dbReference type="EMBL" id="JANUGV010000010">
    <property type="protein sequence ID" value="MCS0610931.1"/>
    <property type="molecule type" value="Genomic_DNA"/>
</dbReference>
<keyword evidence="4" id="KW-1185">Reference proteome</keyword>
<sequence length="218" mass="22860">MNNLKASIRRFLTCASIVASTVPALAAAVPVFDNGPPDHVSANNMGFAWQADDFTIGAGQSPASLTFWSLEASGAYRGSISWQILSAPGGSILGSGTTSSVTRTSTGSYLGLAEYRNQFDFGTVLGLGAGTYWLVLHNGAFSNLGDPNEFLWETTAGNSSAVGMESYDLGKTWTPNGNEHAFVISAVPEPSSVALLAGGLLLAGCLRKREQRSKTFAR</sequence>
<feature type="signal peptide" evidence="1">
    <location>
        <begin position="1"/>
        <end position="26"/>
    </location>
</feature>
<dbReference type="InterPro" id="IPR013424">
    <property type="entry name" value="Ice-binding_C"/>
</dbReference>
<evidence type="ECO:0000313" key="4">
    <source>
        <dbReference type="Proteomes" id="UP001205861"/>
    </source>
</evidence>
<evidence type="ECO:0000256" key="1">
    <source>
        <dbReference type="SAM" id="SignalP"/>
    </source>
</evidence>
<feature type="chain" id="PRO_5046277746" evidence="1">
    <location>
        <begin position="27"/>
        <end position="218"/>
    </location>
</feature>
<reference evidence="3 4" key="1">
    <citation type="submission" date="2022-08" db="EMBL/GenBank/DDBJ databases">
        <title>Reclassification of Massilia species as members of the genera Telluria, Duganella, Pseudoduganella, Mokoshia gen. nov. and Zemynaea gen. nov. using orthogonal and non-orthogonal genome-based approaches.</title>
        <authorList>
            <person name="Bowman J.P."/>
        </authorList>
    </citation>
    <scope>NUCLEOTIDE SEQUENCE [LARGE SCALE GENOMIC DNA]</scope>
    <source>
        <strain evidence="3 4">JCM 31607</strain>
    </source>
</reference>
<protein>
    <submittedName>
        <fullName evidence="3">PEP-CTERM sorting domain-containing protein</fullName>
    </submittedName>
</protein>
<comment type="caution">
    <text evidence="3">The sequence shown here is derived from an EMBL/GenBank/DDBJ whole genome shotgun (WGS) entry which is preliminary data.</text>
</comment>
<dbReference type="Pfam" id="PF07589">
    <property type="entry name" value="PEP-CTERM"/>
    <property type="match status" value="1"/>
</dbReference>
<name>A0ABT2BQZ5_9BURK</name>
<accession>A0ABT2BQZ5</accession>
<dbReference type="RefSeq" id="WP_258858463.1">
    <property type="nucleotide sequence ID" value="NZ_JANUGV010000010.1"/>
</dbReference>
<proteinExistence type="predicted"/>